<organism evidence="2 3">
    <name type="scientific">Marmota monax</name>
    <name type="common">Woodchuck</name>
    <dbReference type="NCBI Taxonomy" id="9995"/>
    <lineage>
        <taxon>Eukaryota</taxon>
        <taxon>Metazoa</taxon>
        <taxon>Chordata</taxon>
        <taxon>Craniata</taxon>
        <taxon>Vertebrata</taxon>
        <taxon>Euteleostomi</taxon>
        <taxon>Mammalia</taxon>
        <taxon>Eutheria</taxon>
        <taxon>Euarchontoglires</taxon>
        <taxon>Glires</taxon>
        <taxon>Rodentia</taxon>
        <taxon>Sciuromorpha</taxon>
        <taxon>Sciuridae</taxon>
        <taxon>Xerinae</taxon>
        <taxon>Marmotini</taxon>
        <taxon>Marmota</taxon>
    </lineage>
</organism>
<reference evidence="2" key="1">
    <citation type="submission" date="2019-04" db="EMBL/GenBank/DDBJ databases">
        <authorList>
            <person name="Alioto T."/>
            <person name="Alioto T."/>
        </authorList>
    </citation>
    <scope>NUCLEOTIDE SEQUENCE [LARGE SCALE GENOMIC DNA]</scope>
</reference>
<proteinExistence type="predicted"/>
<comment type="caution">
    <text evidence="2">The sequence shown here is derived from an EMBL/GenBank/DDBJ whole genome shotgun (WGS) entry which is preliminary data.</text>
</comment>
<keyword evidence="3" id="KW-1185">Reference proteome</keyword>
<dbReference type="EMBL" id="CABDUW010010821">
    <property type="protein sequence ID" value="VTJ91752.1"/>
    <property type="molecule type" value="Genomic_DNA"/>
</dbReference>
<evidence type="ECO:0000313" key="3">
    <source>
        <dbReference type="Proteomes" id="UP000335636"/>
    </source>
</evidence>
<protein>
    <submittedName>
        <fullName evidence="2">Uncharacterized protein</fullName>
    </submittedName>
</protein>
<keyword evidence="1" id="KW-1133">Transmembrane helix</keyword>
<evidence type="ECO:0000256" key="1">
    <source>
        <dbReference type="SAM" id="Phobius"/>
    </source>
</evidence>
<gene>
    <name evidence="2" type="ORF">MONAX_5E010701</name>
</gene>
<keyword evidence="1" id="KW-0812">Transmembrane</keyword>
<keyword evidence="1" id="KW-0472">Membrane</keyword>
<name>A0A5E4DHA1_MARMO</name>
<dbReference type="Proteomes" id="UP000335636">
    <property type="component" value="Unassembled WGS sequence"/>
</dbReference>
<sequence length="52" mass="5466">EEDGLRMRKTVPSNSPIAALAATGKEEGLSTRLLALVVLFFIVGVIVGKIAL</sequence>
<feature type="transmembrane region" description="Helical" evidence="1">
    <location>
        <begin position="33"/>
        <end position="51"/>
    </location>
</feature>
<dbReference type="AlphaFoldDB" id="A0A5E4DHA1"/>
<feature type="non-terminal residue" evidence="2">
    <location>
        <position position="1"/>
    </location>
</feature>
<accession>A0A5E4DHA1</accession>
<evidence type="ECO:0000313" key="2">
    <source>
        <dbReference type="EMBL" id="VTJ91752.1"/>
    </source>
</evidence>